<dbReference type="InterPro" id="IPR016163">
    <property type="entry name" value="Ald_DH_C"/>
</dbReference>
<sequence>MTATIQPPDSTDIHHWMNNRVFLGTSKDSVAVTNPATGAATGAVRLASGTDARAVIDAAASAFPAWRDTSLTKRTQVLFAFRELLNARKEELAAIITAEHGKVLSDALGEVTRGQEVVEFACGIPHLLKGGFTENASTNVDAYSIRQPLGPVGIISPFNFPAMVPMWFFPVAIAAGNTVVLKPSEKDPSASLWMARLWAEAGLPEGVFNVLQGDKTAVDELLTNPKIKAISFVGSTPIAQYVYATATAAGKRVQALGGAKNHAVILPDADLDVAADAMVNAGFGSAGERCMAISAAVAVGPIADDLVDRIAERAATIKTGDGTKDSDMGPLVTEAHRDKVASYIDAGESDGAKVVLDGRQVSADGAADGFWLGPTLLDNVTPSMSVYTDEIFGPVLSVLRVATYDEALELINSNPYGNGTAIFTNDGGAARRFQNEVEVGMVGINVPIPVPMAYYSFGGWKASLFGDTHAHGTEGVNFFTRAKAITSRWLDPSHGGINLGFPENK</sequence>
<proteinExistence type="predicted"/>
<evidence type="ECO:0000256" key="1">
    <source>
        <dbReference type="ARBA" id="ARBA00013048"/>
    </source>
</evidence>
<keyword evidence="3" id="KW-0520">NAD</keyword>
<evidence type="ECO:0000256" key="3">
    <source>
        <dbReference type="ARBA" id="ARBA00023027"/>
    </source>
</evidence>
<dbReference type="Gene3D" id="3.40.309.10">
    <property type="entry name" value="Aldehyde Dehydrogenase, Chain A, domain 2"/>
    <property type="match status" value="1"/>
</dbReference>
<dbReference type="CDD" id="cd07085">
    <property type="entry name" value="ALDH_F6_MMSDH"/>
    <property type="match status" value="1"/>
</dbReference>
<dbReference type="InterPro" id="IPR010061">
    <property type="entry name" value="MeMal-semiAld_DH"/>
</dbReference>
<dbReference type="PANTHER" id="PTHR43866">
    <property type="entry name" value="MALONATE-SEMIALDEHYDE DEHYDROGENASE"/>
    <property type="match status" value="1"/>
</dbReference>
<dbReference type="InterPro" id="IPR015590">
    <property type="entry name" value="Aldehyde_DH_dom"/>
</dbReference>
<keyword evidence="2 5" id="KW-0560">Oxidoreductase</keyword>
<dbReference type="NCBIfam" id="TIGR01722">
    <property type="entry name" value="MMSDH"/>
    <property type="match status" value="1"/>
</dbReference>
<keyword evidence="6" id="KW-1185">Reference proteome</keyword>
<dbReference type="InterPro" id="IPR016161">
    <property type="entry name" value="Ald_DH/histidinol_DH"/>
</dbReference>
<reference evidence="5 6" key="1">
    <citation type="submission" date="2023-08" db="EMBL/GenBank/DDBJ databases">
        <authorList>
            <person name="Folkvardsen B D."/>
            <person name="Norman A."/>
        </authorList>
    </citation>
    <scope>NUCLEOTIDE SEQUENCE [LARGE SCALE GENOMIC DNA]</scope>
    <source>
        <strain evidence="5 6">Mu0050</strain>
    </source>
</reference>
<evidence type="ECO:0000313" key="5">
    <source>
        <dbReference type="EMBL" id="CAJ1584008.1"/>
    </source>
</evidence>
<dbReference type="InterPro" id="IPR016160">
    <property type="entry name" value="Ald_DH_CS_CYS"/>
</dbReference>
<dbReference type="SUPFAM" id="SSF53720">
    <property type="entry name" value="ALDH-like"/>
    <property type="match status" value="1"/>
</dbReference>
<dbReference type="PANTHER" id="PTHR43866:SF4">
    <property type="entry name" value="MALONATE-SEMIALDEHYDE DEHYDROGENASE"/>
    <property type="match status" value="1"/>
</dbReference>
<feature type="domain" description="Aldehyde dehydrogenase" evidence="4">
    <location>
        <begin position="27"/>
        <end position="485"/>
    </location>
</feature>
<gene>
    <name evidence="5" type="ORF">MU0050_002942</name>
</gene>
<accession>A0ABM9MFL9</accession>
<dbReference type="GO" id="GO:0016491">
    <property type="term" value="F:oxidoreductase activity"/>
    <property type="evidence" value="ECO:0007669"/>
    <property type="project" value="UniProtKB-KW"/>
</dbReference>
<protein>
    <recommendedName>
        <fullName evidence="1">methylmalonate-semialdehyde dehydrogenase (CoA acylating)</fullName>
        <ecNumber evidence="1">1.2.1.27</ecNumber>
    </recommendedName>
</protein>
<dbReference type="InterPro" id="IPR016162">
    <property type="entry name" value="Ald_DH_N"/>
</dbReference>
<dbReference type="EMBL" id="OY726395">
    <property type="protein sequence ID" value="CAJ1584008.1"/>
    <property type="molecule type" value="Genomic_DNA"/>
</dbReference>
<evidence type="ECO:0000259" key="4">
    <source>
        <dbReference type="Pfam" id="PF00171"/>
    </source>
</evidence>
<evidence type="ECO:0000313" key="6">
    <source>
        <dbReference type="Proteomes" id="UP001190466"/>
    </source>
</evidence>
<dbReference type="EC" id="1.2.1.27" evidence="1"/>
<dbReference type="Proteomes" id="UP001190466">
    <property type="component" value="Chromosome"/>
</dbReference>
<dbReference type="PROSITE" id="PS00070">
    <property type="entry name" value="ALDEHYDE_DEHYDR_CYS"/>
    <property type="match status" value="1"/>
</dbReference>
<dbReference type="Gene3D" id="3.40.605.10">
    <property type="entry name" value="Aldehyde Dehydrogenase, Chain A, domain 1"/>
    <property type="match status" value="1"/>
</dbReference>
<dbReference type="RefSeq" id="WP_316510336.1">
    <property type="nucleotide sequence ID" value="NZ_OY726395.1"/>
</dbReference>
<name>A0ABM9MFL9_9MYCO</name>
<dbReference type="Pfam" id="PF00171">
    <property type="entry name" value="Aldedh"/>
    <property type="match status" value="1"/>
</dbReference>
<evidence type="ECO:0000256" key="2">
    <source>
        <dbReference type="ARBA" id="ARBA00023002"/>
    </source>
</evidence>
<organism evidence="5 6">
    <name type="scientific">[Mycobacterium] wendilense</name>
    <dbReference type="NCBI Taxonomy" id="3064284"/>
    <lineage>
        <taxon>Bacteria</taxon>
        <taxon>Bacillati</taxon>
        <taxon>Actinomycetota</taxon>
        <taxon>Actinomycetes</taxon>
        <taxon>Mycobacteriales</taxon>
        <taxon>Mycobacteriaceae</taxon>
        <taxon>Mycolicibacter</taxon>
    </lineage>
</organism>